<feature type="region of interest" description="Disordered" evidence="7">
    <location>
        <begin position="151"/>
        <end position="173"/>
    </location>
</feature>
<dbReference type="InterPro" id="IPR036406">
    <property type="entry name" value="Coprogen_oxidase_aer_sf"/>
</dbReference>
<dbReference type="UniPathway" id="UPA00251">
    <property type="reaction ID" value="UER00322"/>
</dbReference>
<comment type="subunit">
    <text evidence="3">Homodimer.</text>
</comment>
<keyword evidence="6" id="KW-0627">Porphyrin biosynthesis</keyword>
<dbReference type="GeneID" id="94428114"/>
<dbReference type="GO" id="GO:0005737">
    <property type="term" value="C:cytoplasm"/>
    <property type="evidence" value="ECO:0007669"/>
    <property type="project" value="TreeGrafter"/>
</dbReference>
<name>A0A2C6L0I6_9APIC</name>
<keyword evidence="5" id="KW-0560">Oxidoreductase</keyword>
<dbReference type="GO" id="GO:0004109">
    <property type="term" value="F:coproporphyrinogen oxidase activity"/>
    <property type="evidence" value="ECO:0007669"/>
    <property type="project" value="UniProtKB-EC"/>
</dbReference>
<dbReference type="Pfam" id="PF01218">
    <property type="entry name" value="Coprogen_oxidas"/>
    <property type="match status" value="1"/>
</dbReference>
<evidence type="ECO:0000313" key="9">
    <source>
        <dbReference type="Proteomes" id="UP000221165"/>
    </source>
</evidence>
<dbReference type="EC" id="1.3.3.3" evidence="4"/>
<evidence type="ECO:0000256" key="5">
    <source>
        <dbReference type="ARBA" id="ARBA00023002"/>
    </source>
</evidence>
<dbReference type="SUPFAM" id="SSF102886">
    <property type="entry name" value="Coproporphyrinogen III oxidase"/>
    <property type="match status" value="1"/>
</dbReference>
<dbReference type="PIRSF" id="PIRSF000166">
    <property type="entry name" value="Coproporphyri_ox"/>
    <property type="match status" value="1"/>
</dbReference>
<reference evidence="8 9" key="1">
    <citation type="journal article" date="2017" name="Int. J. Parasitol.">
        <title>The genome of the protozoan parasite Cystoisospora suis and a reverse vaccinology approach to identify vaccine candidates.</title>
        <authorList>
            <person name="Palmieri N."/>
            <person name="Shrestha A."/>
            <person name="Ruttkowski B."/>
            <person name="Beck T."/>
            <person name="Vogl C."/>
            <person name="Tomley F."/>
            <person name="Blake D.P."/>
            <person name="Joachim A."/>
        </authorList>
    </citation>
    <scope>NUCLEOTIDE SEQUENCE [LARGE SCALE GENOMIC DNA]</scope>
    <source>
        <strain evidence="8 9">Wien I</strain>
    </source>
</reference>
<dbReference type="OrthoDB" id="15318at2759"/>
<comment type="caution">
    <text evidence="8">The sequence shown here is derived from an EMBL/GenBank/DDBJ whole genome shotgun (WGS) entry which is preliminary data.</text>
</comment>
<dbReference type="AlphaFoldDB" id="A0A2C6L0I6"/>
<evidence type="ECO:0000256" key="7">
    <source>
        <dbReference type="SAM" id="MobiDB-lite"/>
    </source>
</evidence>
<evidence type="ECO:0000256" key="3">
    <source>
        <dbReference type="ARBA" id="ARBA00011738"/>
    </source>
</evidence>
<dbReference type="EMBL" id="MIGC01002245">
    <property type="protein sequence ID" value="PHJ21436.1"/>
    <property type="molecule type" value="Genomic_DNA"/>
</dbReference>
<comment type="pathway">
    <text evidence="1">Porphyrin-containing compound metabolism; protoporphyrin-IX biosynthesis; protoporphyrinogen-IX from coproporphyrinogen-III (O2 route): step 1/1.</text>
</comment>
<dbReference type="GO" id="GO:0006782">
    <property type="term" value="P:protoporphyrinogen IX biosynthetic process"/>
    <property type="evidence" value="ECO:0007669"/>
    <property type="project" value="UniProtKB-UniPathway"/>
</dbReference>
<dbReference type="InterPro" id="IPR001260">
    <property type="entry name" value="Coprogen_oxidase_aer"/>
</dbReference>
<gene>
    <name evidence="8" type="ORF">CSUI_004718</name>
</gene>
<evidence type="ECO:0000256" key="4">
    <source>
        <dbReference type="ARBA" id="ARBA00012869"/>
    </source>
</evidence>
<accession>A0A2C6L0I6</accession>
<sequence>MVHSNTYHPDASFRERWEALLYKFQDKICGTLEEVDGGSFREDLWTRQPAGSDGSERGGGGRSRVIQDSAVFEKAGVNVSVVHGALPEAAVPLMTSRGHSIPELSEGQHYEFYAAGLSLVLHPHNPLAPTVHLNYRMFQIFLVDTEEHAAEDAEETKGDERHRVSRTTDALPSDLQSKEKKTSVLWWFGGGTDLSPSYVFEEDCVFFHEKLKAQCDRCDERYYSRFKRWCDAYFRNHHRNEGRGIGGIFFDDLNENMEVDPEKFFGLVQDGFRTFLEAYVPILERRKSAIYSEEEKKWQQVRRGRYVEFNLVHDRGTKFGLQMPGSRIESILMSLPLTARWEYDFQVREGSREEEALNVFIRPKDWIPVNQAALEGFFWPKEQGAGA</sequence>
<dbReference type="RefSeq" id="XP_067923118.1">
    <property type="nucleotide sequence ID" value="XM_068064903.1"/>
</dbReference>
<evidence type="ECO:0000256" key="2">
    <source>
        <dbReference type="ARBA" id="ARBA00010644"/>
    </source>
</evidence>
<dbReference type="PANTHER" id="PTHR10755">
    <property type="entry name" value="COPROPORPHYRINOGEN III OXIDASE, MITOCHONDRIAL"/>
    <property type="match status" value="1"/>
</dbReference>
<feature type="compositionally biased region" description="Basic and acidic residues" evidence="7">
    <location>
        <begin position="151"/>
        <end position="162"/>
    </location>
</feature>
<dbReference type="Gene3D" id="3.40.1500.10">
    <property type="entry name" value="Coproporphyrinogen III oxidase, aerobic"/>
    <property type="match status" value="1"/>
</dbReference>
<proteinExistence type="inferred from homology"/>
<evidence type="ECO:0000313" key="8">
    <source>
        <dbReference type="EMBL" id="PHJ21436.1"/>
    </source>
</evidence>
<dbReference type="PANTHER" id="PTHR10755:SF0">
    <property type="entry name" value="OXYGEN-DEPENDENT COPROPORPHYRINOGEN-III OXIDASE, MITOCHONDRIAL"/>
    <property type="match status" value="1"/>
</dbReference>
<organism evidence="8 9">
    <name type="scientific">Cystoisospora suis</name>
    <dbReference type="NCBI Taxonomy" id="483139"/>
    <lineage>
        <taxon>Eukaryota</taxon>
        <taxon>Sar</taxon>
        <taxon>Alveolata</taxon>
        <taxon>Apicomplexa</taxon>
        <taxon>Conoidasida</taxon>
        <taxon>Coccidia</taxon>
        <taxon>Eucoccidiorida</taxon>
        <taxon>Eimeriorina</taxon>
        <taxon>Sarcocystidae</taxon>
        <taxon>Cystoisospora</taxon>
    </lineage>
</organism>
<evidence type="ECO:0000256" key="6">
    <source>
        <dbReference type="ARBA" id="ARBA00023244"/>
    </source>
</evidence>
<protein>
    <recommendedName>
        <fullName evidence="4">coproporphyrinogen oxidase</fullName>
        <ecNumber evidence="4">1.3.3.3</ecNumber>
    </recommendedName>
</protein>
<keyword evidence="9" id="KW-1185">Reference proteome</keyword>
<dbReference type="VEuPathDB" id="ToxoDB:CSUI_004718"/>
<comment type="similarity">
    <text evidence="2">Belongs to the aerobic coproporphyrinogen-III oxidase family.</text>
</comment>
<dbReference type="Proteomes" id="UP000221165">
    <property type="component" value="Unassembled WGS sequence"/>
</dbReference>
<dbReference type="PRINTS" id="PR00073">
    <property type="entry name" value="COPRGNOXDASE"/>
</dbReference>
<evidence type="ECO:0000256" key="1">
    <source>
        <dbReference type="ARBA" id="ARBA00005168"/>
    </source>
</evidence>
<feature type="region of interest" description="Disordered" evidence="7">
    <location>
        <begin position="43"/>
        <end position="63"/>
    </location>
</feature>